<feature type="transmembrane region" description="Helical" evidence="7">
    <location>
        <begin position="160"/>
        <end position="181"/>
    </location>
</feature>
<proteinExistence type="predicted"/>
<gene>
    <name evidence="10" type="ORF">IFE08_00765</name>
</gene>
<dbReference type="Gene3D" id="3.40.50.300">
    <property type="entry name" value="P-loop containing nucleotide triphosphate hydrolases"/>
    <property type="match status" value="1"/>
</dbReference>
<dbReference type="InterPro" id="IPR036640">
    <property type="entry name" value="ABC1_TM_sf"/>
</dbReference>
<dbReference type="PROSITE" id="PS50893">
    <property type="entry name" value="ABC_TRANSPORTER_2"/>
    <property type="match status" value="1"/>
</dbReference>
<dbReference type="GO" id="GO:0005524">
    <property type="term" value="F:ATP binding"/>
    <property type="evidence" value="ECO:0007669"/>
    <property type="project" value="UniProtKB-KW"/>
</dbReference>
<dbReference type="SUPFAM" id="SSF52540">
    <property type="entry name" value="P-loop containing nucleoside triphosphate hydrolases"/>
    <property type="match status" value="1"/>
</dbReference>
<evidence type="ECO:0000256" key="6">
    <source>
        <dbReference type="ARBA" id="ARBA00023136"/>
    </source>
</evidence>
<keyword evidence="5 7" id="KW-1133">Transmembrane helix</keyword>
<dbReference type="Pfam" id="PF00005">
    <property type="entry name" value="ABC_tran"/>
    <property type="match status" value="1"/>
</dbReference>
<feature type="transmembrane region" description="Helical" evidence="7">
    <location>
        <begin position="245"/>
        <end position="268"/>
    </location>
</feature>
<dbReference type="Proteomes" id="UP000593915">
    <property type="component" value="Chromosome"/>
</dbReference>
<accession>A0A7S6WPQ9</accession>
<evidence type="ECO:0000256" key="3">
    <source>
        <dbReference type="ARBA" id="ARBA00022741"/>
    </source>
</evidence>
<name>A0A7S6WPQ9_9SPIR</name>
<feature type="transmembrane region" description="Helical" evidence="7">
    <location>
        <begin position="133"/>
        <end position="154"/>
    </location>
</feature>
<feature type="transmembrane region" description="Helical" evidence="7">
    <location>
        <begin position="21"/>
        <end position="48"/>
    </location>
</feature>
<dbReference type="PROSITE" id="PS00211">
    <property type="entry name" value="ABC_TRANSPORTER_1"/>
    <property type="match status" value="1"/>
</dbReference>
<evidence type="ECO:0000256" key="1">
    <source>
        <dbReference type="ARBA" id="ARBA00004651"/>
    </source>
</evidence>
<keyword evidence="3" id="KW-0547">Nucleotide-binding</keyword>
<keyword evidence="6 7" id="KW-0472">Membrane</keyword>
<keyword evidence="2 7" id="KW-0812">Transmembrane</keyword>
<dbReference type="InterPro" id="IPR039421">
    <property type="entry name" value="Type_1_exporter"/>
</dbReference>
<organism evidence="10 11">
    <name type="scientific">Treponema pedis</name>
    <dbReference type="NCBI Taxonomy" id="409322"/>
    <lineage>
        <taxon>Bacteria</taxon>
        <taxon>Pseudomonadati</taxon>
        <taxon>Spirochaetota</taxon>
        <taxon>Spirochaetia</taxon>
        <taxon>Spirochaetales</taxon>
        <taxon>Treponemataceae</taxon>
        <taxon>Treponema</taxon>
    </lineage>
</organism>
<evidence type="ECO:0000256" key="2">
    <source>
        <dbReference type="ARBA" id="ARBA00022692"/>
    </source>
</evidence>
<reference evidence="10 11" key="1">
    <citation type="submission" date="2020-09" db="EMBL/GenBank/DDBJ databases">
        <title>Characterization of Treponema spp. from bovine digital dermatitis in Korea.</title>
        <authorList>
            <person name="Espiritu H.M."/>
            <person name="Cho Y.I."/>
            <person name="Mamuad L."/>
        </authorList>
    </citation>
    <scope>NUCLEOTIDE SEQUENCE [LARGE SCALE GENOMIC DNA]</scope>
    <source>
        <strain evidence="10 11">KS1</strain>
    </source>
</reference>
<dbReference type="EMBL" id="CP061839">
    <property type="protein sequence ID" value="QOW60987.1"/>
    <property type="molecule type" value="Genomic_DNA"/>
</dbReference>
<dbReference type="RefSeq" id="WP_024469567.1">
    <property type="nucleotide sequence ID" value="NZ_CP061839.1"/>
</dbReference>
<evidence type="ECO:0000259" key="9">
    <source>
        <dbReference type="PROSITE" id="PS50929"/>
    </source>
</evidence>
<dbReference type="PANTHER" id="PTHR43394">
    <property type="entry name" value="ATP-DEPENDENT PERMEASE MDL1, MITOCHONDRIAL"/>
    <property type="match status" value="1"/>
</dbReference>
<protein>
    <submittedName>
        <fullName evidence="10">ABC transporter ATP-binding protein</fullName>
    </submittedName>
</protein>
<evidence type="ECO:0000313" key="10">
    <source>
        <dbReference type="EMBL" id="QOW60987.1"/>
    </source>
</evidence>
<dbReference type="InterPro" id="IPR003439">
    <property type="entry name" value="ABC_transporter-like_ATP-bd"/>
</dbReference>
<evidence type="ECO:0000256" key="4">
    <source>
        <dbReference type="ARBA" id="ARBA00022840"/>
    </source>
</evidence>
<sequence length="557" mass="61255">MFKEKYLPLIKMTKYISEYKKEFIISVIYGILNSVFSLLTVLTGAYITSAVLFKIDSTNVLYLFIPLFGFISGKGLFAFLEMYECHLVAYAVIERIRNLLYDAVSATAPQSTLKNRSGNITSALVEDVEAMEVFYAHTAGAYIIAFVCTMLYLITLSFLSIKIAIVIFAACILVAAVPYIFNPITKKIGDEIREGIALVNAEAVDTVQGLREILIFGKEEKYIKKVAADTLRLNKKEMKDGRFKGLYGLIINLITSAVLIATILLSHYEVIAGVLKPEMVPVIIVFSLFAFIPIMGVSVTAGAMNISNGAAKRILNILEEEPSIKDCAPYIPLSEMNILGSVEFKDVKFSYEKGIEVLHGITFTVKAGESIAIAGESGAGKSTIANLLMRFYDPDSGAIYIDGKNIKEMHQNSVRDIIAYVPQDVYLFNKTIKENIALACPGVSDEEIRAAAKIAMADGFIQKLPNGYDTNAGERGVQLSGGEKQRIVIARAVLKKSPILLMDEAVSNLDSESEALFRQALNNIRKDKTIITIAHRPSTIKEADRVIRVENGKIAEG</sequence>
<dbReference type="SMART" id="SM00382">
    <property type="entry name" value="AAA"/>
    <property type="match status" value="1"/>
</dbReference>
<dbReference type="GO" id="GO:0016887">
    <property type="term" value="F:ATP hydrolysis activity"/>
    <property type="evidence" value="ECO:0007669"/>
    <property type="project" value="InterPro"/>
</dbReference>
<evidence type="ECO:0000256" key="5">
    <source>
        <dbReference type="ARBA" id="ARBA00022989"/>
    </source>
</evidence>
<feature type="transmembrane region" description="Helical" evidence="7">
    <location>
        <begin position="280"/>
        <end position="304"/>
    </location>
</feature>
<evidence type="ECO:0000259" key="8">
    <source>
        <dbReference type="PROSITE" id="PS50893"/>
    </source>
</evidence>
<dbReference type="Gene3D" id="1.20.1560.10">
    <property type="entry name" value="ABC transporter type 1, transmembrane domain"/>
    <property type="match status" value="1"/>
</dbReference>
<dbReference type="SUPFAM" id="SSF90123">
    <property type="entry name" value="ABC transporter transmembrane region"/>
    <property type="match status" value="1"/>
</dbReference>
<dbReference type="InterPro" id="IPR027417">
    <property type="entry name" value="P-loop_NTPase"/>
</dbReference>
<evidence type="ECO:0000256" key="7">
    <source>
        <dbReference type="SAM" id="Phobius"/>
    </source>
</evidence>
<dbReference type="InterPro" id="IPR017871">
    <property type="entry name" value="ABC_transporter-like_CS"/>
</dbReference>
<comment type="subcellular location">
    <subcellularLocation>
        <location evidence="1">Cell membrane</location>
        <topology evidence="1">Multi-pass membrane protein</topology>
    </subcellularLocation>
</comment>
<keyword evidence="4 10" id="KW-0067">ATP-binding</keyword>
<dbReference type="GO" id="GO:0015421">
    <property type="term" value="F:ABC-type oligopeptide transporter activity"/>
    <property type="evidence" value="ECO:0007669"/>
    <property type="project" value="TreeGrafter"/>
</dbReference>
<dbReference type="FunFam" id="3.40.50.300:FF:000218">
    <property type="entry name" value="Multidrug ABC transporter ATP-binding protein"/>
    <property type="match status" value="1"/>
</dbReference>
<feature type="domain" description="ABC transporter" evidence="8">
    <location>
        <begin position="342"/>
        <end position="557"/>
    </location>
</feature>
<dbReference type="InterPro" id="IPR011527">
    <property type="entry name" value="ABC1_TM_dom"/>
</dbReference>
<dbReference type="GO" id="GO:0005886">
    <property type="term" value="C:plasma membrane"/>
    <property type="evidence" value="ECO:0007669"/>
    <property type="project" value="UniProtKB-SubCell"/>
</dbReference>
<feature type="domain" description="ABC transmembrane type-1" evidence="9">
    <location>
        <begin position="24"/>
        <end position="298"/>
    </location>
</feature>
<dbReference type="AlphaFoldDB" id="A0A7S6WPQ9"/>
<dbReference type="Pfam" id="PF00664">
    <property type="entry name" value="ABC_membrane"/>
    <property type="match status" value="1"/>
</dbReference>
<dbReference type="InterPro" id="IPR003593">
    <property type="entry name" value="AAA+_ATPase"/>
</dbReference>
<dbReference type="PROSITE" id="PS50929">
    <property type="entry name" value="ABC_TM1F"/>
    <property type="match status" value="1"/>
</dbReference>
<evidence type="ECO:0000313" key="11">
    <source>
        <dbReference type="Proteomes" id="UP000593915"/>
    </source>
</evidence>
<feature type="transmembrane region" description="Helical" evidence="7">
    <location>
        <begin position="60"/>
        <end position="80"/>
    </location>
</feature>
<dbReference type="PANTHER" id="PTHR43394:SF1">
    <property type="entry name" value="ATP-BINDING CASSETTE SUB-FAMILY B MEMBER 10, MITOCHONDRIAL"/>
    <property type="match status" value="1"/>
</dbReference>